<accession>A0A5C6CB89</accession>
<dbReference type="Proteomes" id="UP000316304">
    <property type="component" value="Unassembled WGS sequence"/>
</dbReference>
<evidence type="ECO:0000313" key="3">
    <source>
        <dbReference type="Proteomes" id="UP000316304"/>
    </source>
</evidence>
<reference evidence="2 3" key="1">
    <citation type="submission" date="2019-02" db="EMBL/GenBank/DDBJ databases">
        <title>Deep-cultivation of Planctomycetes and their phenomic and genomic characterization uncovers novel biology.</title>
        <authorList>
            <person name="Wiegand S."/>
            <person name="Jogler M."/>
            <person name="Boedeker C."/>
            <person name="Pinto D."/>
            <person name="Vollmers J."/>
            <person name="Rivas-Marin E."/>
            <person name="Kohn T."/>
            <person name="Peeters S.H."/>
            <person name="Heuer A."/>
            <person name="Rast P."/>
            <person name="Oberbeckmann S."/>
            <person name="Bunk B."/>
            <person name="Jeske O."/>
            <person name="Meyerdierks A."/>
            <person name="Storesund J.E."/>
            <person name="Kallscheuer N."/>
            <person name="Luecker S."/>
            <person name="Lage O.M."/>
            <person name="Pohl T."/>
            <person name="Merkel B.J."/>
            <person name="Hornburger P."/>
            <person name="Mueller R.-W."/>
            <person name="Bruemmer F."/>
            <person name="Labrenz M."/>
            <person name="Spormann A.M."/>
            <person name="Op Den Camp H."/>
            <person name="Overmann J."/>
            <person name="Amann R."/>
            <person name="Jetten M.S.M."/>
            <person name="Mascher T."/>
            <person name="Medema M.H."/>
            <person name="Devos D.P."/>
            <person name="Kaster A.-K."/>
            <person name="Ovreas L."/>
            <person name="Rohde M."/>
            <person name="Galperin M.Y."/>
            <person name="Jogler C."/>
        </authorList>
    </citation>
    <scope>NUCLEOTIDE SEQUENCE [LARGE SCALE GENOMIC DNA]</scope>
    <source>
        <strain evidence="2 3">Pla52o</strain>
    </source>
</reference>
<gene>
    <name evidence="2" type="ORF">Pla52o_36750</name>
</gene>
<name>A0A5C6CB89_9BACT</name>
<sequence length="63" mass="6735">MGLEKSHNVAGVATPDDSHPGRVSIEAGVFFLPPGVLFLTHSVREGRSTLTRSLAYASGYDFD</sequence>
<evidence type="ECO:0000313" key="2">
    <source>
        <dbReference type="EMBL" id="TWU21488.1"/>
    </source>
</evidence>
<comment type="caution">
    <text evidence="2">The sequence shown here is derived from an EMBL/GenBank/DDBJ whole genome shotgun (WGS) entry which is preliminary data.</text>
</comment>
<feature type="region of interest" description="Disordered" evidence="1">
    <location>
        <begin position="1"/>
        <end position="20"/>
    </location>
</feature>
<organism evidence="2 3">
    <name type="scientific">Novipirellula galeiformis</name>
    <dbReference type="NCBI Taxonomy" id="2528004"/>
    <lineage>
        <taxon>Bacteria</taxon>
        <taxon>Pseudomonadati</taxon>
        <taxon>Planctomycetota</taxon>
        <taxon>Planctomycetia</taxon>
        <taxon>Pirellulales</taxon>
        <taxon>Pirellulaceae</taxon>
        <taxon>Novipirellula</taxon>
    </lineage>
</organism>
<dbReference type="EMBL" id="SJPT01000006">
    <property type="protein sequence ID" value="TWU21488.1"/>
    <property type="molecule type" value="Genomic_DNA"/>
</dbReference>
<proteinExistence type="predicted"/>
<dbReference type="AlphaFoldDB" id="A0A5C6CB89"/>
<evidence type="ECO:0000256" key="1">
    <source>
        <dbReference type="SAM" id="MobiDB-lite"/>
    </source>
</evidence>
<keyword evidence="3" id="KW-1185">Reference proteome</keyword>
<protein>
    <submittedName>
        <fullName evidence="2">Uncharacterized protein</fullName>
    </submittedName>
</protein>